<evidence type="ECO:0000256" key="1">
    <source>
        <dbReference type="SAM" id="Phobius"/>
    </source>
</evidence>
<dbReference type="Proteomes" id="UP001139168">
    <property type="component" value="Unassembled WGS sequence"/>
</dbReference>
<evidence type="ECO:0000313" key="4">
    <source>
        <dbReference type="EMBL" id="MCC3267932.1"/>
    </source>
</evidence>
<keyword evidence="5" id="KW-1185">Reference proteome</keyword>
<feature type="transmembrane region" description="Helical" evidence="1">
    <location>
        <begin position="6"/>
        <end position="26"/>
    </location>
</feature>
<dbReference type="Pfam" id="PF07811">
    <property type="entry name" value="TadE"/>
    <property type="match status" value="1"/>
</dbReference>
<dbReference type="AlphaFoldDB" id="A0A9X1LZ27"/>
<keyword evidence="1" id="KW-0472">Membrane</keyword>
<dbReference type="RefSeq" id="WP_227892083.1">
    <property type="nucleotide sequence ID" value="NZ_JAJFZP010000003.1"/>
</dbReference>
<comment type="caution">
    <text evidence="4">The sequence shown here is derived from an EMBL/GenBank/DDBJ whole genome shotgun (WGS) entry which is preliminary data.</text>
</comment>
<evidence type="ECO:0000313" key="3">
    <source>
        <dbReference type="EMBL" id="MCC3267152.1"/>
    </source>
</evidence>
<organism evidence="4 6">
    <name type="scientific">Arthrobacter gengyunqii</name>
    <dbReference type="NCBI Taxonomy" id="2886940"/>
    <lineage>
        <taxon>Bacteria</taxon>
        <taxon>Bacillati</taxon>
        <taxon>Actinomycetota</taxon>
        <taxon>Actinomycetes</taxon>
        <taxon>Micrococcales</taxon>
        <taxon>Micrococcaceae</taxon>
        <taxon>Arthrobacter</taxon>
    </lineage>
</organism>
<proteinExistence type="predicted"/>
<keyword evidence="1" id="KW-1133">Transmembrane helix</keyword>
<dbReference type="EMBL" id="JAJFZP010000003">
    <property type="protein sequence ID" value="MCC3267932.1"/>
    <property type="molecule type" value="Genomic_DNA"/>
</dbReference>
<evidence type="ECO:0000313" key="5">
    <source>
        <dbReference type="Proteomes" id="UP001139168"/>
    </source>
</evidence>
<evidence type="ECO:0000313" key="6">
    <source>
        <dbReference type="Proteomes" id="UP001139264"/>
    </source>
</evidence>
<dbReference type="Proteomes" id="UP001139264">
    <property type="component" value="Unassembled WGS sequence"/>
</dbReference>
<keyword evidence="1" id="KW-0812">Transmembrane</keyword>
<dbReference type="EMBL" id="JAJFZQ010000008">
    <property type="protein sequence ID" value="MCC3267152.1"/>
    <property type="molecule type" value="Genomic_DNA"/>
</dbReference>
<feature type="domain" description="TadE-like" evidence="2">
    <location>
        <begin position="3"/>
        <end position="39"/>
    </location>
</feature>
<protein>
    <submittedName>
        <fullName evidence="4">Pilus assembly protein</fullName>
    </submittedName>
</protein>
<evidence type="ECO:0000259" key="2">
    <source>
        <dbReference type="Pfam" id="PF07811"/>
    </source>
</evidence>
<accession>A0A9X1LZ27</accession>
<name>A0A9X1LZ27_9MICC</name>
<gene>
    <name evidence="4" type="ORF">LJ751_00960</name>
    <name evidence="3" type="ORF">LJ752_14010</name>
</gene>
<reference evidence="4" key="1">
    <citation type="submission" date="2021-10" db="EMBL/GenBank/DDBJ databases">
        <title>Novel species in genus Arthrobacter.</title>
        <authorList>
            <person name="Liu Y."/>
        </authorList>
    </citation>
    <scope>NUCLEOTIDE SEQUENCE</scope>
    <source>
        <strain evidence="3">Zg-Y786</strain>
        <strain evidence="4">Zg-Y809</strain>
    </source>
</reference>
<dbReference type="InterPro" id="IPR012495">
    <property type="entry name" value="TadE-like_dom"/>
</dbReference>
<sequence length="121" mass="12692">MDFVMVGALLTLLFMSIIQLALILHVRNTLIDAAASGARYGTLADRTPADGAARTEELIRLALNSSLAEDVTFQETTHSGVRMLQVTVRAPLPVIGFLGPSDGLEVTGHGFWGQDAAAGAG</sequence>